<feature type="signal peptide" evidence="2">
    <location>
        <begin position="1"/>
        <end position="23"/>
    </location>
</feature>
<dbReference type="PROSITE" id="PS51257">
    <property type="entry name" value="PROKAR_LIPOPROTEIN"/>
    <property type="match status" value="1"/>
</dbReference>
<proteinExistence type="predicted"/>
<organism evidence="3 4">
    <name type="scientific">Massilia suwonensis</name>
    <dbReference type="NCBI Taxonomy" id="648895"/>
    <lineage>
        <taxon>Bacteria</taxon>
        <taxon>Pseudomonadati</taxon>
        <taxon>Pseudomonadota</taxon>
        <taxon>Betaproteobacteria</taxon>
        <taxon>Burkholderiales</taxon>
        <taxon>Oxalobacteraceae</taxon>
        <taxon>Telluria group</taxon>
        <taxon>Massilia</taxon>
    </lineage>
</organism>
<keyword evidence="4" id="KW-1185">Reference proteome</keyword>
<protein>
    <submittedName>
        <fullName evidence="3">DUF3617 domain-containing protein</fullName>
    </submittedName>
</protein>
<evidence type="ECO:0000313" key="4">
    <source>
        <dbReference type="Proteomes" id="UP001596101"/>
    </source>
</evidence>
<dbReference type="InterPro" id="IPR022061">
    <property type="entry name" value="DUF3617"/>
</dbReference>
<comment type="caution">
    <text evidence="3">The sequence shown here is derived from an EMBL/GenBank/DDBJ whole genome shotgun (WGS) entry which is preliminary data.</text>
</comment>
<feature type="region of interest" description="Disordered" evidence="1">
    <location>
        <begin position="161"/>
        <end position="190"/>
    </location>
</feature>
<keyword evidence="2" id="KW-0732">Signal</keyword>
<reference evidence="4" key="1">
    <citation type="journal article" date="2019" name="Int. J. Syst. Evol. Microbiol.">
        <title>The Global Catalogue of Microorganisms (GCM) 10K type strain sequencing project: providing services to taxonomists for standard genome sequencing and annotation.</title>
        <authorList>
            <consortium name="The Broad Institute Genomics Platform"/>
            <consortium name="The Broad Institute Genome Sequencing Center for Infectious Disease"/>
            <person name="Wu L."/>
            <person name="Ma J."/>
        </authorList>
    </citation>
    <scope>NUCLEOTIDE SEQUENCE [LARGE SCALE GENOMIC DNA]</scope>
    <source>
        <strain evidence="4">CCUG 43111</strain>
    </source>
</reference>
<sequence length="190" mass="20250">MRTTAIATTLLTLAAFCAGSACAQQLNIKPGLWQLEATVPGKAQGNAMAGYMERMKAKMAKMPPEQRKEIEKTMADLQARGTEFTGNGMRTKECITRENIAQFDLLGKKGPDSCTRKGTPTAGGVNVSMTCTQPKMQVDAAVKFQGDKAYTFESVATLAGPDGRPMTQKTSGSGKWLGSDCGAIKPSMDE</sequence>
<dbReference type="RefSeq" id="WP_379757857.1">
    <property type="nucleotide sequence ID" value="NZ_JBHSMR010000013.1"/>
</dbReference>
<gene>
    <name evidence="3" type="ORF">ACFPQ5_16315</name>
</gene>
<feature type="chain" id="PRO_5047540092" evidence="2">
    <location>
        <begin position="24"/>
        <end position="190"/>
    </location>
</feature>
<evidence type="ECO:0000313" key="3">
    <source>
        <dbReference type="EMBL" id="MFC5479764.1"/>
    </source>
</evidence>
<dbReference type="EMBL" id="JBHSMR010000013">
    <property type="protein sequence ID" value="MFC5479764.1"/>
    <property type="molecule type" value="Genomic_DNA"/>
</dbReference>
<dbReference type="Pfam" id="PF12276">
    <property type="entry name" value="DUF3617"/>
    <property type="match status" value="1"/>
</dbReference>
<accession>A0ABW0MNK5</accession>
<dbReference type="Proteomes" id="UP001596101">
    <property type="component" value="Unassembled WGS sequence"/>
</dbReference>
<evidence type="ECO:0000256" key="2">
    <source>
        <dbReference type="SAM" id="SignalP"/>
    </source>
</evidence>
<name>A0ABW0MNK5_9BURK</name>
<evidence type="ECO:0000256" key="1">
    <source>
        <dbReference type="SAM" id="MobiDB-lite"/>
    </source>
</evidence>